<dbReference type="Proteomes" id="UP001281003">
    <property type="component" value="Unassembled WGS sequence"/>
</dbReference>
<feature type="region of interest" description="Disordered" evidence="1">
    <location>
        <begin position="302"/>
        <end position="362"/>
    </location>
</feature>
<name>A0AAE0PF94_SORBR</name>
<feature type="compositionally biased region" description="Polar residues" evidence="1">
    <location>
        <begin position="248"/>
        <end position="257"/>
    </location>
</feature>
<dbReference type="CDD" id="cd15489">
    <property type="entry name" value="PHD_SF"/>
    <property type="match status" value="1"/>
</dbReference>
<accession>A0AAE0PF94</accession>
<evidence type="ECO:0008006" key="4">
    <source>
        <dbReference type="Google" id="ProtNLM"/>
    </source>
</evidence>
<feature type="region of interest" description="Disordered" evidence="1">
    <location>
        <begin position="197"/>
        <end position="268"/>
    </location>
</feature>
<comment type="caution">
    <text evidence="2">The sequence shown here is derived from an EMBL/GenBank/DDBJ whole genome shotgun (WGS) entry which is preliminary data.</text>
</comment>
<dbReference type="AlphaFoldDB" id="A0AAE0PF94"/>
<protein>
    <recommendedName>
        <fullName evidence="4">PHD-type domain-containing protein</fullName>
    </recommendedName>
</protein>
<dbReference type="SUPFAM" id="SSF57903">
    <property type="entry name" value="FYVE/PHD zinc finger"/>
    <property type="match status" value="1"/>
</dbReference>
<evidence type="ECO:0000256" key="1">
    <source>
        <dbReference type="SAM" id="MobiDB-lite"/>
    </source>
</evidence>
<sequence>MQRTLPDWLPDDAPWKEFDVSTLKKQCEARNILADNLKAPMVKRLESYEVARAVEKRLIPWWNGKHFQVTHVLRYVLNCPEPLRWQVWFLDSELKDIYRHSYAVSTLLLTKWKDQDPLCALCFKVVGATEKRCTCCATCGRAMHTECVDVANKVERLANKDRCWRCEDETDWGINNFCEPGEVKFPLVVSNTNAPARNEEVAGPAKSTTQEANHDTASNPGGIKKEEDSSRSTHFGGQHKKPTKAPLPTSNPHSATPSDVFLSPGSAASVNQAPAMSCTSINTSDRRSVKLARDRRHLAKESVKLQKKAEHAFKKMSKRHRKELKKLEKRAERGLKRLKKKSQKLEKKVRNLGGHGEGSDDV</sequence>
<feature type="compositionally biased region" description="Basic and acidic residues" evidence="1">
    <location>
        <begin position="302"/>
        <end position="313"/>
    </location>
</feature>
<organism evidence="2 3">
    <name type="scientific">Sordaria brevicollis</name>
    <dbReference type="NCBI Taxonomy" id="83679"/>
    <lineage>
        <taxon>Eukaryota</taxon>
        <taxon>Fungi</taxon>
        <taxon>Dikarya</taxon>
        <taxon>Ascomycota</taxon>
        <taxon>Pezizomycotina</taxon>
        <taxon>Sordariomycetes</taxon>
        <taxon>Sordariomycetidae</taxon>
        <taxon>Sordariales</taxon>
        <taxon>Sordariaceae</taxon>
        <taxon>Sordaria</taxon>
    </lineage>
</organism>
<keyword evidence="3" id="KW-1185">Reference proteome</keyword>
<evidence type="ECO:0000313" key="3">
    <source>
        <dbReference type="Proteomes" id="UP001281003"/>
    </source>
</evidence>
<proteinExistence type="predicted"/>
<feature type="compositionally biased region" description="Basic and acidic residues" evidence="1">
    <location>
        <begin position="325"/>
        <end position="335"/>
    </location>
</feature>
<dbReference type="EMBL" id="JAUTDP010000006">
    <property type="protein sequence ID" value="KAK3398787.1"/>
    <property type="molecule type" value="Genomic_DNA"/>
</dbReference>
<reference evidence="2" key="1">
    <citation type="journal article" date="2023" name="Mol. Phylogenet. Evol.">
        <title>Genome-scale phylogeny and comparative genomics of the fungal order Sordariales.</title>
        <authorList>
            <person name="Hensen N."/>
            <person name="Bonometti L."/>
            <person name="Westerberg I."/>
            <person name="Brannstrom I.O."/>
            <person name="Guillou S."/>
            <person name="Cros-Aarteil S."/>
            <person name="Calhoun S."/>
            <person name="Haridas S."/>
            <person name="Kuo A."/>
            <person name="Mondo S."/>
            <person name="Pangilinan J."/>
            <person name="Riley R."/>
            <person name="LaButti K."/>
            <person name="Andreopoulos B."/>
            <person name="Lipzen A."/>
            <person name="Chen C."/>
            <person name="Yan M."/>
            <person name="Daum C."/>
            <person name="Ng V."/>
            <person name="Clum A."/>
            <person name="Steindorff A."/>
            <person name="Ohm R.A."/>
            <person name="Martin F."/>
            <person name="Silar P."/>
            <person name="Natvig D.O."/>
            <person name="Lalanne C."/>
            <person name="Gautier V."/>
            <person name="Ament-Velasquez S.L."/>
            <person name="Kruys A."/>
            <person name="Hutchinson M.I."/>
            <person name="Powell A.J."/>
            <person name="Barry K."/>
            <person name="Miller A.N."/>
            <person name="Grigoriev I.V."/>
            <person name="Debuchy R."/>
            <person name="Gladieux P."/>
            <person name="Hiltunen Thoren M."/>
            <person name="Johannesson H."/>
        </authorList>
    </citation>
    <scope>NUCLEOTIDE SEQUENCE</scope>
    <source>
        <strain evidence="2">FGSC 1904</strain>
    </source>
</reference>
<evidence type="ECO:0000313" key="2">
    <source>
        <dbReference type="EMBL" id="KAK3398787.1"/>
    </source>
</evidence>
<feature type="compositionally biased region" description="Basic residues" evidence="1">
    <location>
        <begin position="314"/>
        <end position="324"/>
    </location>
</feature>
<dbReference type="InterPro" id="IPR011011">
    <property type="entry name" value="Znf_FYVE_PHD"/>
</dbReference>
<feature type="compositionally biased region" description="Polar residues" evidence="1">
    <location>
        <begin position="206"/>
        <end position="219"/>
    </location>
</feature>
<gene>
    <name evidence="2" type="ORF">B0T20DRAFT_498806</name>
</gene>
<reference evidence="2" key="2">
    <citation type="submission" date="2023-07" db="EMBL/GenBank/DDBJ databases">
        <authorList>
            <consortium name="Lawrence Berkeley National Laboratory"/>
            <person name="Haridas S."/>
            <person name="Hensen N."/>
            <person name="Bonometti L."/>
            <person name="Westerberg I."/>
            <person name="Brannstrom I.O."/>
            <person name="Guillou S."/>
            <person name="Cros-Aarteil S."/>
            <person name="Calhoun S."/>
            <person name="Kuo A."/>
            <person name="Mondo S."/>
            <person name="Pangilinan J."/>
            <person name="Riley R."/>
            <person name="LaButti K."/>
            <person name="Andreopoulos B."/>
            <person name="Lipzen A."/>
            <person name="Chen C."/>
            <person name="Yanf M."/>
            <person name="Daum C."/>
            <person name="Ng V."/>
            <person name="Clum A."/>
            <person name="Steindorff A."/>
            <person name="Ohm R."/>
            <person name="Martin F."/>
            <person name="Silar P."/>
            <person name="Natvig D."/>
            <person name="Lalanne C."/>
            <person name="Gautier V."/>
            <person name="Ament-velasquez S.L."/>
            <person name="Kruys A."/>
            <person name="Hutchinson M.I."/>
            <person name="Powell A.J."/>
            <person name="Barry K."/>
            <person name="Miller A.N."/>
            <person name="Grigoriev I.V."/>
            <person name="Debuchy R."/>
            <person name="Gladieux P."/>
            <person name="Thoren M.H."/>
            <person name="Johannesson H."/>
        </authorList>
    </citation>
    <scope>NUCLEOTIDE SEQUENCE</scope>
    <source>
        <strain evidence="2">FGSC 1904</strain>
    </source>
</reference>